<dbReference type="OrthoDB" id="551053at2759"/>
<name>A2EH94_TRIV3</name>
<accession>A2EH94</accession>
<organism evidence="2 3">
    <name type="scientific">Trichomonas vaginalis (strain ATCC PRA-98 / G3)</name>
    <dbReference type="NCBI Taxonomy" id="412133"/>
    <lineage>
        <taxon>Eukaryota</taxon>
        <taxon>Metamonada</taxon>
        <taxon>Parabasalia</taxon>
        <taxon>Trichomonadida</taxon>
        <taxon>Trichomonadidae</taxon>
        <taxon>Trichomonas</taxon>
    </lineage>
</organism>
<dbReference type="RefSeq" id="XP_001320196.1">
    <property type="nucleotide sequence ID" value="XM_001320161.1"/>
</dbReference>
<dbReference type="EMBL" id="DS113388">
    <property type="protein sequence ID" value="EAY07973.1"/>
    <property type="molecule type" value="Genomic_DNA"/>
</dbReference>
<evidence type="ECO:0000313" key="3">
    <source>
        <dbReference type="Proteomes" id="UP000001542"/>
    </source>
</evidence>
<keyword evidence="3" id="KW-1185">Reference proteome</keyword>
<feature type="coiled-coil region" evidence="1">
    <location>
        <begin position="97"/>
        <end position="152"/>
    </location>
</feature>
<evidence type="ECO:0000313" key="2">
    <source>
        <dbReference type="EMBL" id="EAY07973.1"/>
    </source>
</evidence>
<dbReference type="Proteomes" id="UP000001542">
    <property type="component" value="Unassembled WGS sequence"/>
</dbReference>
<gene>
    <name evidence="2" type="ORF">TVAG_332980</name>
</gene>
<dbReference type="VEuPathDB" id="TrichDB:TVAG_332980"/>
<dbReference type="VEuPathDB" id="TrichDB:TVAGG3_0933730"/>
<dbReference type="KEGG" id="tva:4765869"/>
<evidence type="ECO:0000256" key="1">
    <source>
        <dbReference type="SAM" id="Coils"/>
    </source>
</evidence>
<protein>
    <submittedName>
        <fullName evidence="2">Uncharacterized protein</fullName>
    </submittedName>
</protein>
<reference evidence="2" key="1">
    <citation type="submission" date="2006-10" db="EMBL/GenBank/DDBJ databases">
        <authorList>
            <person name="Amadeo P."/>
            <person name="Zhao Q."/>
            <person name="Wortman J."/>
            <person name="Fraser-Liggett C."/>
            <person name="Carlton J."/>
        </authorList>
    </citation>
    <scope>NUCLEOTIDE SEQUENCE</scope>
    <source>
        <strain evidence="2">G3</strain>
    </source>
</reference>
<feature type="coiled-coil region" evidence="1">
    <location>
        <begin position="181"/>
        <end position="246"/>
    </location>
</feature>
<dbReference type="InParanoid" id="A2EH94"/>
<dbReference type="AlphaFoldDB" id="A2EH94"/>
<feature type="coiled-coil region" evidence="1">
    <location>
        <begin position="13"/>
        <end position="54"/>
    </location>
</feature>
<reference evidence="2" key="2">
    <citation type="journal article" date="2007" name="Science">
        <title>Draft genome sequence of the sexually transmitted pathogen Trichomonas vaginalis.</title>
        <authorList>
            <person name="Carlton J.M."/>
            <person name="Hirt R.P."/>
            <person name="Silva J.C."/>
            <person name="Delcher A.L."/>
            <person name="Schatz M."/>
            <person name="Zhao Q."/>
            <person name="Wortman J.R."/>
            <person name="Bidwell S.L."/>
            <person name="Alsmark U.C.M."/>
            <person name="Besteiro S."/>
            <person name="Sicheritz-Ponten T."/>
            <person name="Noel C.J."/>
            <person name="Dacks J.B."/>
            <person name="Foster P.G."/>
            <person name="Simillion C."/>
            <person name="Van de Peer Y."/>
            <person name="Miranda-Saavedra D."/>
            <person name="Barton G.J."/>
            <person name="Westrop G.D."/>
            <person name="Mueller S."/>
            <person name="Dessi D."/>
            <person name="Fiori P.L."/>
            <person name="Ren Q."/>
            <person name="Paulsen I."/>
            <person name="Zhang H."/>
            <person name="Bastida-Corcuera F.D."/>
            <person name="Simoes-Barbosa A."/>
            <person name="Brown M.T."/>
            <person name="Hayes R.D."/>
            <person name="Mukherjee M."/>
            <person name="Okumura C.Y."/>
            <person name="Schneider R."/>
            <person name="Smith A.J."/>
            <person name="Vanacova S."/>
            <person name="Villalvazo M."/>
            <person name="Haas B.J."/>
            <person name="Pertea M."/>
            <person name="Feldblyum T.V."/>
            <person name="Utterback T.R."/>
            <person name="Shu C.L."/>
            <person name="Osoegawa K."/>
            <person name="de Jong P.J."/>
            <person name="Hrdy I."/>
            <person name="Horvathova L."/>
            <person name="Zubacova Z."/>
            <person name="Dolezal P."/>
            <person name="Malik S.B."/>
            <person name="Logsdon J.M. Jr."/>
            <person name="Henze K."/>
            <person name="Gupta A."/>
            <person name="Wang C.C."/>
            <person name="Dunne R.L."/>
            <person name="Upcroft J.A."/>
            <person name="Upcroft P."/>
            <person name="White O."/>
            <person name="Salzberg S.L."/>
            <person name="Tang P."/>
            <person name="Chiu C.-H."/>
            <person name="Lee Y.-S."/>
            <person name="Embley T.M."/>
            <person name="Coombs G.H."/>
            <person name="Mottram J.C."/>
            <person name="Tachezy J."/>
            <person name="Fraser-Liggett C.M."/>
            <person name="Johnson P.J."/>
        </authorList>
    </citation>
    <scope>NUCLEOTIDE SEQUENCE [LARGE SCALE GENOMIC DNA]</scope>
    <source>
        <strain evidence="2">G3</strain>
    </source>
</reference>
<proteinExistence type="predicted"/>
<dbReference type="SMR" id="A2EH94"/>
<keyword evidence="1" id="KW-0175">Coiled coil</keyword>
<sequence length="419" mass="48705">MTEKSSIPEARTIEDMQRKISSKEAELEEIFNEIDELQNTNDELHAQHTAIQIQLNQRVKEAKREEGLKKSLLLERQSSASPAIDPILLQTEHYDFLVGKEDSIRKLSIDLEALQKKCDNQESELQSVVQKNDETEQEIARIEREIQILASKGKTMIQETNAFKYNITQLKSDIGLYNKNINEIEVQIKDVVNQIEKLQSDLPLLGNIQREIDTIRRDNEEIKDKIARATEDVEEFEKNAADELDMIKARGEKAKEIIGWSSEEKSLMNELNTVTVEDQQVSEELDKILNENTILKKRLLKLQPIHKKWAVALRNADLSHETDTNIDQLLKECTLKSKKQNKKEGDHKKRLQDLIENNEKLVNKIAKRREKLDIVMGRFKIEESQLKSQIRSIRNSVFEKENELIEQIQAYKVKFADNK</sequence>